<keyword evidence="4" id="KW-0813">Transport</keyword>
<dbReference type="GO" id="GO:0030234">
    <property type="term" value="F:enzyme regulator activity"/>
    <property type="evidence" value="ECO:0007669"/>
    <property type="project" value="TreeGrafter"/>
</dbReference>
<keyword evidence="6 9" id="KW-0732">Signal</keyword>
<organism evidence="10">
    <name type="scientific">Corethrella appendiculata</name>
    <dbReference type="NCBI Taxonomy" id="1370023"/>
    <lineage>
        <taxon>Eukaryota</taxon>
        <taxon>Metazoa</taxon>
        <taxon>Ecdysozoa</taxon>
        <taxon>Arthropoda</taxon>
        <taxon>Hexapoda</taxon>
        <taxon>Insecta</taxon>
        <taxon>Pterygota</taxon>
        <taxon>Neoptera</taxon>
        <taxon>Endopterygota</taxon>
        <taxon>Diptera</taxon>
        <taxon>Nematocera</taxon>
        <taxon>Culicoidea</taxon>
        <taxon>Chaoboridae</taxon>
        <taxon>Corethrella</taxon>
    </lineage>
</organism>
<sequence>MGTTFYLICLTLMLASQSLAYLSAGIKDQFLSDALLREIVDRMGKDFADTADSYIDPLPMNEMPAQLALMARASKDLEPEQDYDSFLDNNPSLRDQEYMQHSSLWGHQYVSGGAGEGPNRAKAQVKTDASLPAYCNPPNPCPIGYTEEQGCTLDFENTAAFSREYQAQQECMCDGEHMFNCPGESQNEGNSQMDTDLESFLARQFHTQEHKNLVAKKFHAKKSSNPYLEGEKLPIAAKKGLNVNV</sequence>
<accession>U5EY64</accession>
<evidence type="ECO:0000256" key="3">
    <source>
        <dbReference type="ARBA" id="ARBA00019589"/>
    </source>
</evidence>
<comment type="similarity">
    <text evidence="2">Belongs to the 7B2 family.</text>
</comment>
<evidence type="ECO:0000256" key="4">
    <source>
        <dbReference type="ARBA" id="ARBA00022448"/>
    </source>
</evidence>
<protein>
    <recommendedName>
        <fullName evidence="3">Neuroendocrine protein 7B2</fullName>
    </recommendedName>
</protein>
<dbReference type="PANTHER" id="PTHR12738:SF0">
    <property type="entry name" value="NEUROENDOCRINE PROTEIN 7B2"/>
    <property type="match status" value="1"/>
</dbReference>
<evidence type="ECO:0000313" key="10">
    <source>
        <dbReference type="EMBL" id="JAB59306.1"/>
    </source>
</evidence>
<evidence type="ECO:0000256" key="2">
    <source>
        <dbReference type="ARBA" id="ARBA00006348"/>
    </source>
</evidence>
<keyword evidence="8" id="KW-0143">Chaperone</keyword>
<evidence type="ECO:0000256" key="6">
    <source>
        <dbReference type="ARBA" id="ARBA00022729"/>
    </source>
</evidence>
<reference evidence="10" key="1">
    <citation type="journal article" date="2014" name="Insect Biochem. Mol. Biol.">
        <title>An insight into the sialome of the frog biting fly, Corethrella appendiculata.</title>
        <authorList>
            <person name="Ribeiro J.M.C."/>
            <person name="Chagas A.C."/>
            <person name="Pham V.M."/>
            <person name="Lounibos L.P."/>
            <person name="Calvo E."/>
        </authorList>
    </citation>
    <scope>NUCLEOTIDE SEQUENCE</scope>
    <source>
        <tissue evidence="10">Salivary glands</tissue>
    </source>
</reference>
<evidence type="ECO:0000256" key="7">
    <source>
        <dbReference type="ARBA" id="ARBA00023157"/>
    </source>
</evidence>
<dbReference type="InterPro" id="IPR007945">
    <property type="entry name" value="Secretogranin_V"/>
</dbReference>
<evidence type="ECO:0000256" key="9">
    <source>
        <dbReference type="SAM" id="SignalP"/>
    </source>
</evidence>
<dbReference type="GO" id="GO:0005576">
    <property type="term" value="C:extracellular region"/>
    <property type="evidence" value="ECO:0007669"/>
    <property type="project" value="UniProtKB-SubCell"/>
</dbReference>
<dbReference type="PANTHER" id="PTHR12738">
    <property type="entry name" value="NEUROENDOCRINE PROTEIN 7B2"/>
    <property type="match status" value="1"/>
</dbReference>
<proteinExistence type="evidence at transcript level"/>
<feature type="signal peptide" evidence="9">
    <location>
        <begin position="1"/>
        <end position="20"/>
    </location>
</feature>
<dbReference type="GO" id="GO:0007218">
    <property type="term" value="P:neuropeptide signaling pathway"/>
    <property type="evidence" value="ECO:0007669"/>
    <property type="project" value="InterPro"/>
</dbReference>
<comment type="subcellular location">
    <subcellularLocation>
        <location evidence="1">Secreted</location>
    </subcellularLocation>
</comment>
<evidence type="ECO:0000256" key="5">
    <source>
        <dbReference type="ARBA" id="ARBA00022525"/>
    </source>
</evidence>
<name>U5EY64_9DIPT</name>
<dbReference type="EMBL" id="GANO01000565">
    <property type="protein sequence ID" value="JAB59306.1"/>
    <property type="molecule type" value="mRNA"/>
</dbReference>
<dbReference type="AlphaFoldDB" id="U5EY64"/>
<keyword evidence="7" id="KW-1015">Disulfide bond</keyword>
<dbReference type="GO" id="GO:0046883">
    <property type="term" value="P:regulation of hormone secretion"/>
    <property type="evidence" value="ECO:0007669"/>
    <property type="project" value="TreeGrafter"/>
</dbReference>
<evidence type="ECO:0000256" key="1">
    <source>
        <dbReference type="ARBA" id="ARBA00004613"/>
    </source>
</evidence>
<keyword evidence="5" id="KW-0964">Secreted</keyword>
<dbReference type="Pfam" id="PF05281">
    <property type="entry name" value="Secretogranin_V"/>
    <property type="match status" value="1"/>
</dbReference>
<dbReference type="GO" id="GO:0030141">
    <property type="term" value="C:secretory granule"/>
    <property type="evidence" value="ECO:0007669"/>
    <property type="project" value="InterPro"/>
</dbReference>
<feature type="chain" id="PRO_5004659919" description="Neuroendocrine protein 7B2" evidence="9">
    <location>
        <begin position="21"/>
        <end position="245"/>
    </location>
</feature>
<evidence type="ECO:0000256" key="8">
    <source>
        <dbReference type="ARBA" id="ARBA00023186"/>
    </source>
</evidence>